<protein>
    <submittedName>
        <fullName evidence="2">Uncharacterized protein</fullName>
    </submittedName>
</protein>
<accession>A0A1V4JX68</accession>
<evidence type="ECO:0000313" key="2">
    <source>
        <dbReference type="EMBL" id="OPJ76675.1"/>
    </source>
</evidence>
<organism evidence="2 3">
    <name type="scientific">Patagioenas fasciata monilis</name>
    <dbReference type="NCBI Taxonomy" id="372326"/>
    <lineage>
        <taxon>Eukaryota</taxon>
        <taxon>Metazoa</taxon>
        <taxon>Chordata</taxon>
        <taxon>Craniata</taxon>
        <taxon>Vertebrata</taxon>
        <taxon>Euteleostomi</taxon>
        <taxon>Archelosauria</taxon>
        <taxon>Archosauria</taxon>
        <taxon>Dinosauria</taxon>
        <taxon>Saurischia</taxon>
        <taxon>Theropoda</taxon>
        <taxon>Coelurosauria</taxon>
        <taxon>Aves</taxon>
        <taxon>Neognathae</taxon>
        <taxon>Neoaves</taxon>
        <taxon>Columbimorphae</taxon>
        <taxon>Columbiformes</taxon>
        <taxon>Columbidae</taxon>
        <taxon>Patagioenas</taxon>
    </lineage>
</organism>
<dbReference type="Proteomes" id="UP000190648">
    <property type="component" value="Unassembled WGS sequence"/>
</dbReference>
<reference evidence="2 3" key="1">
    <citation type="submission" date="2016-02" db="EMBL/GenBank/DDBJ databases">
        <title>Band-tailed pigeon sequencing and assembly.</title>
        <authorList>
            <person name="Soares A.E."/>
            <person name="Novak B.J."/>
            <person name="Rice E.S."/>
            <person name="O'Connell B."/>
            <person name="Chang D."/>
            <person name="Weber S."/>
            <person name="Shapiro B."/>
        </authorList>
    </citation>
    <scope>NUCLEOTIDE SEQUENCE [LARGE SCALE GENOMIC DNA]</scope>
    <source>
        <strain evidence="2">BTP2013</strain>
        <tissue evidence="2">Blood</tissue>
    </source>
</reference>
<proteinExistence type="predicted"/>
<feature type="region of interest" description="Disordered" evidence="1">
    <location>
        <begin position="239"/>
        <end position="278"/>
    </location>
</feature>
<feature type="region of interest" description="Disordered" evidence="1">
    <location>
        <begin position="1"/>
        <end position="30"/>
    </location>
</feature>
<gene>
    <name evidence="2" type="ORF">AV530_014023</name>
</gene>
<sequence>MEEVSGEPEVHAVPREPPAAHCTPSENSEKPMLLVCPVSDLEFWGGGESLIPSAPFEPLPASGNKRQQPASFNNPGQVNPADVPLPEESMEHCDGQQNYPDFRDEGHLQSLKDLLRQQEAQMQEVLQAMKRLDGGASKTLRLIAYKKVSDAIKAGLEAIGWECEKWGKQEWEGAELDLIPEELQIKKERIQKWAKQCVEDGMWSLRETDEYMRARYGKGLETGSADWFTDMCQLTDPQGNTGELYSSNSDDNSGAAPVHQVRDIPQDHSYNAGKHWQG</sequence>
<keyword evidence="3" id="KW-1185">Reference proteome</keyword>
<evidence type="ECO:0000256" key="1">
    <source>
        <dbReference type="SAM" id="MobiDB-lite"/>
    </source>
</evidence>
<feature type="region of interest" description="Disordered" evidence="1">
    <location>
        <begin position="47"/>
        <end position="95"/>
    </location>
</feature>
<feature type="compositionally biased region" description="Polar residues" evidence="1">
    <location>
        <begin position="64"/>
        <end position="77"/>
    </location>
</feature>
<comment type="caution">
    <text evidence="2">The sequence shown here is derived from an EMBL/GenBank/DDBJ whole genome shotgun (WGS) entry which is preliminary data.</text>
</comment>
<dbReference type="OrthoDB" id="9402014at2759"/>
<feature type="compositionally biased region" description="Polar residues" evidence="1">
    <location>
        <begin position="239"/>
        <end position="252"/>
    </location>
</feature>
<dbReference type="EMBL" id="LSYS01005624">
    <property type="protein sequence ID" value="OPJ76675.1"/>
    <property type="molecule type" value="Genomic_DNA"/>
</dbReference>
<name>A0A1V4JX68_PATFA</name>
<dbReference type="AlphaFoldDB" id="A0A1V4JX68"/>
<evidence type="ECO:0000313" key="3">
    <source>
        <dbReference type="Proteomes" id="UP000190648"/>
    </source>
</evidence>